<evidence type="ECO:0000313" key="3">
    <source>
        <dbReference type="EMBL" id="SVC24230.1"/>
    </source>
</evidence>
<feature type="non-terminal residue" evidence="3">
    <location>
        <position position="177"/>
    </location>
</feature>
<dbReference type="GO" id="GO:0016620">
    <property type="term" value="F:oxidoreductase activity, acting on the aldehyde or oxo group of donors, NAD or NADP as acceptor"/>
    <property type="evidence" value="ECO:0007669"/>
    <property type="project" value="InterPro"/>
</dbReference>
<dbReference type="AlphaFoldDB" id="A0A382KID0"/>
<accession>A0A382KID0</accession>
<dbReference type="CDD" id="cd05214">
    <property type="entry name" value="GAPDH_I_N"/>
    <property type="match status" value="1"/>
</dbReference>
<evidence type="ECO:0000259" key="2">
    <source>
        <dbReference type="SMART" id="SM00846"/>
    </source>
</evidence>
<dbReference type="PANTHER" id="PTHR43148">
    <property type="entry name" value="GLYCERALDEHYDE-3-PHOSPHATE DEHYDROGENASE 2"/>
    <property type="match status" value="1"/>
</dbReference>
<gene>
    <name evidence="3" type="ORF">METZ01_LOCUS277084</name>
</gene>
<feature type="non-terminal residue" evidence="3">
    <location>
        <position position="1"/>
    </location>
</feature>
<dbReference type="InterPro" id="IPR020828">
    <property type="entry name" value="GlycerAld_3-P_DH_NAD(P)-bd"/>
</dbReference>
<dbReference type="GO" id="GO:0051287">
    <property type="term" value="F:NAD binding"/>
    <property type="evidence" value="ECO:0007669"/>
    <property type="project" value="InterPro"/>
</dbReference>
<dbReference type="EMBL" id="UINC01080880">
    <property type="protein sequence ID" value="SVC24230.1"/>
    <property type="molecule type" value="Genomic_DNA"/>
</dbReference>
<protein>
    <recommendedName>
        <fullName evidence="2">Glyceraldehyde 3-phosphate dehydrogenase NAD(P) binding domain-containing protein</fullName>
    </recommendedName>
</protein>
<name>A0A382KID0_9ZZZZ</name>
<reference evidence="3" key="1">
    <citation type="submission" date="2018-05" db="EMBL/GenBank/DDBJ databases">
        <authorList>
            <person name="Lanie J.A."/>
            <person name="Ng W.-L."/>
            <person name="Kazmierczak K.M."/>
            <person name="Andrzejewski T.M."/>
            <person name="Davidsen T.M."/>
            <person name="Wayne K.J."/>
            <person name="Tettelin H."/>
            <person name="Glass J.I."/>
            <person name="Rusch D."/>
            <person name="Podicherti R."/>
            <person name="Tsui H.-C.T."/>
            <person name="Winkler M.E."/>
        </authorList>
    </citation>
    <scope>NUCLEOTIDE SEQUENCE</scope>
</reference>
<dbReference type="Pfam" id="PF00044">
    <property type="entry name" value="Gp_dh_N"/>
    <property type="match status" value="1"/>
</dbReference>
<keyword evidence="1" id="KW-0560">Oxidoreductase</keyword>
<sequence length="177" mass="19854">MRDPIRIGLFGFGRIGRNIFRQAYKNPKFEIVAISDLGQAEAMHYLLMRDSIHGIMDDEIVLEGESLKFNNQSVRLLAGGKPGNVPWDIFDIDIVIDSTGAYRLREELQPHLDAGAKRILVSKPPTDKIDRMIIKGINDEEIQPTDKIISTTSSTTQVLALMLKILDEAFGVKQAMM</sequence>
<feature type="domain" description="Glyceraldehyde 3-phosphate dehydrogenase NAD(P) binding" evidence="2">
    <location>
        <begin position="5"/>
        <end position="154"/>
    </location>
</feature>
<dbReference type="SMART" id="SM00846">
    <property type="entry name" value="Gp_dh_N"/>
    <property type="match status" value="1"/>
</dbReference>
<dbReference type="InterPro" id="IPR036291">
    <property type="entry name" value="NAD(P)-bd_dom_sf"/>
</dbReference>
<dbReference type="InterPro" id="IPR020831">
    <property type="entry name" value="GlycerAld/Erythrose_P_DH"/>
</dbReference>
<dbReference type="PRINTS" id="PR00078">
    <property type="entry name" value="G3PDHDRGNASE"/>
</dbReference>
<dbReference type="Gene3D" id="3.30.360.10">
    <property type="entry name" value="Dihydrodipicolinate Reductase, domain 2"/>
    <property type="match status" value="1"/>
</dbReference>
<proteinExistence type="predicted"/>
<organism evidence="3">
    <name type="scientific">marine metagenome</name>
    <dbReference type="NCBI Taxonomy" id="408172"/>
    <lineage>
        <taxon>unclassified sequences</taxon>
        <taxon>metagenomes</taxon>
        <taxon>ecological metagenomes</taxon>
    </lineage>
</organism>
<dbReference type="SUPFAM" id="SSF51735">
    <property type="entry name" value="NAD(P)-binding Rossmann-fold domains"/>
    <property type="match status" value="1"/>
</dbReference>
<evidence type="ECO:0000256" key="1">
    <source>
        <dbReference type="ARBA" id="ARBA00023002"/>
    </source>
</evidence>
<dbReference type="FunFam" id="3.40.50.720:FF:000001">
    <property type="entry name" value="Glyceraldehyde-3-phosphate dehydrogenase"/>
    <property type="match status" value="1"/>
</dbReference>
<dbReference type="Gene3D" id="3.40.50.720">
    <property type="entry name" value="NAD(P)-binding Rossmann-like Domain"/>
    <property type="match status" value="1"/>
</dbReference>